<keyword evidence="3" id="KW-0472">Membrane</keyword>
<dbReference type="PROSITE" id="PS50835">
    <property type="entry name" value="IG_LIKE"/>
    <property type="match status" value="1"/>
</dbReference>
<accession>A0A3Q2FXV6</accession>
<dbReference type="GO" id="GO:1903037">
    <property type="term" value="P:regulation of leukocyte cell-cell adhesion"/>
    <property type="evidence" value="ECO:0007669"/>
    <property type="project" value="UniProtKB-ARBA"/>
</dbReference>
<dbReference type="InterPro" id="IPR036179">
    <property type="entry name" value="Ig-like_dom_sf"/>
</dbReference>
<evidence type="ECO:0000256" key="2">
    <source>
        <dbReference type="ARBA" id="ARBA00022729"/>
    </source>
</evidence>
<dbReference type="InterPro" id="IPR013783">
    <property type="entry name" value="Ig-like_fold"/>
</dbReference>
<sequence length="263" mass="29814">VIFLSGLFLGLLKLKVDFIFLEITSIETSQPQLVTAMVGDDVVLPCHLEVPLKADKLEVEWGRLDLKPKVVHLWFEGSEYNDDQNIAYKGRTSLFTDRLKEGDASLRLKSVKHSDNGRFRCYDAKKTEEYYVDLLVASNPCLAALDESNSGVMLDCSSAGWYPEPDIFWLDGEGNIMSSCFGLSRISFSDHIQELIRDPEIIPTRDSKFLYGGMFIANFKKVLWKYSQAVSTSCIKLAQPILLLYKSWEKACVSNFLKCLLKI</sequence>
<evidence type="ECO:0000256" key="4">
    <source>
        <dbReference type="ARBA" id="ARBA00023157"/>
    </source>
</evidence>
<dbReference type="Proteomes" id="UP000265020">
    <property type="component" value="Unassembled WGS sequence"/>
</dbReference>
<dbReference type="GeneTree" id="ENSGT01050000244843"/>
<dbReference type="Gene3D" id="2.60.40.10">
    <property type="entry name" value="Immunoglobulins"/>
    <property type="match status" value="2"/>
</dbReference>
<feature type="domain" description="Ig-like" evidence="8">
    <location>
        <begin position="39"/>
        <end position="121"/>
    </location>
</feature>
<dbReference type="PANTHER" id="PTHR24100">
    <property type="entry name" value="BUTYROPHILIN"/>
    <property type="match status" value="1"/>
</dbReference>
<dbReference type="GO" id="GO:0009897">
    <property type="term" value="C:external side of plasma membrane"/>
    <property type="evidence" value="ECO:0007669"/>
    <property type="project" value="TreeGrafter"/>
</dbReference>
<dbReference type="GO" id="GO:0050852">
    <property type="term" value="P:T cell receptor signaling pathway"/>
    <property type="evidence" value="ECO:0007669"/>
    <property type="project" value="TreeGrafter"/>
</dbReference>
<comment type="subcellular location">
    <subcellularLocation>
        <location evidence="1">Membrane</location>
    </subcellularLocation>
</comment>
<evidence type="ECO:0000256" key="6">
    <source>
        <dbReference type="ARBA" id="ARBA00023319"/>
    </source>
</evidence>
<reference evidence="9" key="2">
    <citation type="submission" date="2025-09" db="UniProtKB">
        <authorList>
            <consortium name="Ensembl"/>
        </authorList>
    </citation>
    <scope>IDENTIFICATION</scope>
</reference>
<evidence type="ECO:0000256" key="1">
    <source>
        <dbReference type="ARBA" id="ARBA00004370"/>
    </source>
</evidence>
<dbReference type="InterPro" id="IPR007110">
    <property type="entry name" value="Ig-like_dom"/>
</dbReference>
<keyword evidence="6" id="KW-0393">Immunoglobulin domain</keyword>
<dbReference type="Ensembl" id="ENSCVAT00000020415.1">
    <property type="protein sequence ID" value="ENSCVAP00000013010.1"/>
    <property type="gene ID" value="ENSCVAG00000015481.1"/>
</dbReference>
<feature type="chain" id="PRO_5018700573" description="Ig-like domain-containing protein" evidence="7">
    <location>
        <begin position="19"/>
        <end position="263"/>
    </location>
</feature>
<dbReference type="GO" id="GO:0001817">
    <property type="term" value="P:regulation of cytokine production"/>
    <property type="evidence" value="ECO:0007669"/>
    <property type="project" value="TreeGrafter"/>
</dbReference>
<dbReference type="GO" id="GO:0005102">
    <property type="term" value="F:signaling receptor binding"/>
    <property type="evidence" value="ECO:0007669"/>
    <property type="project" value="TreeGrafter"/>
</dbReference>
<dbReference type="InterPro" id="IPR053896">
    <property type="entry name" value="BTN3A2-like_Ig-C"/>
</dbReference>
<dbReference type="InterPro" id="IPR013106">
    <property type="entry name" value="Ig_V-set"/>
</dbReference>
<dbReference type="Pfam" id="PF07686">
    <property type="entry name" value="V-set"/>
    <property type="match status" value="1"/>
</dbReference>
<evidence type="ECO:0000313" key="9">
    <source>
        <dbReference type="Ensembl" id="ENSCVAP00000013010.1"/>
    </source>
</evidence>
<reference evidence="9" key="1">
    <citation type="submission" date="2025-08" db="UniProtKB">
        <authorList>
            <consortium name="Ensembl"/>
        </authorList>
    </citation>
    <scope>IDENTIFICATION</scope>
</reference>
<proteinExistence type="predicted"/>
<evidence type="ECO:0000256" key="5">
    <source>
        <dbReference type="ARBA" id="ARBA00023180"/>
    </source>
</evidence>
<dbReference type="InterPro" id="IPR050504">
    <property type="entry name" value="IgSF_BTN/MOG"/>
</dbReference>
<keyword evidence="2 7" id="KW-0732">Signal</keyword>
<organism evidence="9 10">
    <name type="scientific">Cyprinodon variegatus</name>
    <name type="common">Sheepshead minnow</name>
    <dbReference type="NCBI Taxonomy" id="28743"/>
    <lineage>
        <taxon>Eukaryota</taxon>
        <taxon>Metazoa</taxon>
        <taxon>Chordata</taxon>
        <taxon>Craniata</taxon>
        <taxon>Vertebrata</taxon>
        <taxon>Euteleostomi</taxon>
        <taxon>Actinopterygii</taxon>
        <taxon>Neopterygii</taxon>
        <taxon>Teleostei</taxon>
        <taxon>Neoteleostei</taxon>
        <taxon>Acanthomorphata</taxon>
        <taxon>Ovalentaria</taxon>
        <taxon>Atherinomorphae</taxon>
        <taxon>Cyprinodontiformes</taxon>
        <taxon>Cyprinodontidae</taxon>
        <taxon>Cyprinodon</taxon>
    </lineage>
</organism>
<name>A0A3Q2FXV6_CYPVA</name>
<dbReference type="Pfam" id="PF22705">
    <property type="entry name" value="C2-set_3"/>
    <property type="match status" value="1"/>
</dbReference>
<feature type="signal peptide" evidence="7">
    <location>
        <begin position="1"/>
        <end position="18"/>
    </location>
</feature>
<evidence type="ECO:0000313" key="10">
    <source>
        <dbReference type="Proteomes" id="UP000265020"/>
    </source>
</evidence>
<evidence type="ECO:0000259" key="8">
    <source>
        <dbReference type="PROSITE" id="PS50835"/>
    </source>
</evidence>
<dbReference type="GO" id="GO:0050863">
    <property type="term" value="P:regulation of T cell activation"/>
    <property type="evidence" value="ECO:0007669"/>
    <property type="project" value="UniProtKB-ARBA"/>
</dbReference>
<keyword evidence="4" id="KW-1015">Disulfide bond</keyword>
<dbReference type="AlphaFoldDB" id="A0A3Q2FXV6"/>
<dbReference type="SMART" id="SM00409">
    <property type="entry name" value="IG"/>
    <property type="match status" value="1"/>
</dbReference>
<dbReference type="InterPro" id="IPR003599">
    <property type="entry name" value="Ig_sub"/>
</dbReference>
<dbReference type="SUPFAM" id="SSF48726">
    <property type="entry name" value="Immunoglobulin"/>
    <property type="match status" value="1"/>
</dbReference>
<dbReference type="FunFam" id="2.60.40.10:FF:000142">
    <property type="entry name" value="V-set domain-containing T-cell activation inhibitor 1"/>
    <property type="match status" value="1"/>
</dbReference>
<protein>
    <recommendedName>
        <fullName evidence="8">Ig-like domain-containing protein</fullName>
    </recommendedName>
</protein>
<keyword evidence="5" id="KW-0325">Glycoprotein</keyword>
<keyword evidence="10" id="KW-1185">Reference proteome</keyword>
<evidence type="ECO:0000256" key="7">
    <source>
        <dbReference type="SAM" id="SignalP"/>
    </source>
</evidence>
<evidence type="ECO:0000256" key="3">
    <source>
        <dbReference type="ARBA" id="ARBA00023136"/>
    </source>
</evidence>